<dbReference type="SUPFAM" id="SSF52172">
    <property type="entry name" value="CheY-like"/>
    <property type="match status" value="1"/>
</dbReference>
<comment type="caution">
    <text evidence="10">The sequence shown here is derived from an EMBL/GenBank/DDBJ whole genome shotgun (WGS) entry which is preliminary data.</text>
</comment>
<dbReference type="InterPro" id="IPR036388">
    <property type="entry name" value="WH-like_DNA-bd_sf"/>
</dbReference>
<dbReference type="RefSeq" id="WP_182534677.1">
    <property type="nucleotide sequence ID" value="NZ_JACJIP010000005.1"/>
</dbReference>
<evidence type="ECO:0000256" key="5">
    <source>
        <dbReference type="ARBA" id="ARBA00023163"/>
    </source>
</evidence>
<keyword evidence="3" id="KW-0805">Transcription regulation</keyword>
<dbReference type="GO" id="GO:0005829">
    <property type="term" value="C:cytosol"/>
    <property type="evidence" value="ECO:0007669"/>
    <property type="project" value="TreeGrafter"/>
</dbReference>
<dbReference type="GO" id="GO:0000976">
    <property type="term" value="F:transcription cis-regulatory region binding"/>
    <property type="evidence" value="ECO:0007669"/>
    <property type="project" value="TreeGrafter"/>
</dbReference>
<dbReference type="Gene3D" id="1.10.10.10">
    <property type="entry name" value="Winged helix-like DNA-binding domain superfamily/Winged helix DNA-binding domain"/>
    <property type="match status" value="1"/>
</dbReference>
<evidence type="ECO:0000313" key="10">
    <source>
        <dbReference type="EMBL" id="MBA9084670.1"/>
    </source>
</evidence>
<feature type="domain" description="OmpR/PhoB-type" evidence="9">
    <location>
        <begin position="124"/>
        <end position="224"/>
    </location>
</feature>
<evidence type="ECO:0000256" key="3">
    <source>
        <dbReference type="ARBA" id="ARBA00023015"/>
    </source>
</evidence>
<dbReference type="PROSITE" id="PS50110">
    <property type="entry name" value="RESPONSE_REGULATORY"/>
    <property type="match status" value="1"/>
</dbReference>
<keyword evidence="11" id="KW-1185">Reference proteome</keyword>
<dbReference type="InterPro" id="IPR001789">
    <property type="entry name" value="Sig_transdc_resp-reg_receiver"/>
</dbReference>
<dbReference type="GO" id="GO:0000156">
    <property type="term" value="F:phosphorelay response regulator activity"/>
    <property type="evidence" value="ECO:0007669"/>
    <property type="project" value="TreeGrafter"/>
</dbReference>
<dbReference type="CDD" id="cd00383">
    <property type="entry name" value="trans_reg_C"/>
    <property type="match status" value="1"/>
</dbReference>
<evidence type="ECO:0000259" key="8">
    <source>
        <dbReference type="PROSITE" id="PS50110"/>
    </source>
</evidence>
<dbReference type="SMART" id="SM00448">
    <property type="entry name" value="REC"/>
    <property type="match status" value="1"/>
</dbReference>
<dbReference type="AlphaFoldDB" id="A0A7W3SR14"/>
<dbReference type="Gene3D" id="3.40.50.2300">
    <property type="match status" value="1"/>
</dbReference>
<gene>
    <name evidence="10" type="ORF">FHR92_001131</name>
</gene>
<proteinExistence type="predicted"/>
<evidence type="ECO:0000256" key="1">
    <source>
        <dbReference type="ARBA" id="ARBA00022553"/>
    </source>
</evidence>
<evidence type="ECO:0000256" key="2">
    <source>
        <dbReference type="ARBA" id="ARBA00023012"/>
    </source>
</evidence>
<dbReference type="GO" id="GO:0032993">
    <property type="term" value="C:protein-DNA complex"/>
    <property type="evidence" value="ECO:0007669"/>
    <property type="project" value="TreeGrafter"/>
</dbReference>
<feature type="DNA-binding region" description="OmpR/PhoB-type" evidence="7">
    <location>
        <begin position="124"/>
        <end position="224"/>
    </location>
</feature>
<dbReference type="PROSITE" id="PS51755">
    <property type="entry name" value="OMPR_PHOB"/>
    <property type="match status" value="1"/>
</dbReference>
<protein>
    <submittedName>
        <fullName evidence="10">DNA-binding response OmpR family regulator</fullName>
    </submittedName>
</protein>
<evidence type="ECO:0000256" key="4">
    <source>
        <dbReference type="ARBA" id="ARBA00023125"/>
    </source>
</evidence>
<organism evidence="10 11">
    <name type="scientific">Fontibacillus solani</name>
    <dbReference type="NCBI Taxonomy" id="1572857"/>
    <lineage>
        <taxon>Bacteria</taxon>
        <taxon>Bacillati</taxon>
        <taxon>Bacillota</taxon>
        <taxon>Bacilli</taxon>
        <taxon>Bacillales</taxon>
        <taxon>Paenibacillaceae</taxon>
        <taxon>Fontibacillus</taxon>
    </lineage>
</organism>
<dbReference type="SMART" id="SM00862">
    <property type="entry name" value="Trans_reg_C"/>
    <property type="match status" value="1"/>
</dbReference>
<evidence type="ECO:0000259" key="9">
    <source>
        <dbReference type="PROSITE" id="PS51755"/>
    </source>
</evidence>
<feature type="modified residue" description="4-aspartylphosphate" evidence="6">
    <location>
        <position position="52"/>
    </location>
</feature>
<accession>A0A7W3SR14</accession>
<keyword evidence="1 6" id="KW-0597">Phosphoprotein</keyword>
<reference evidence="10 11" key="1">
    <citation type="submission" date="2020-08" db="EMBL/GenBank/DDBJ databases">
        <title>Genomic Encyclopedia of Type Strains, Phase III (KMG-III): the genomes of soil and plant-associated and newly described type strains.</title>
        <authorList>
            <person name="Whitman W."/>
        </authorList>
    </citation>
    <scope>NUCLEOTIDE SEQUENCE [LARGE SCALE GENOMIC DNA]</scope>
    <source>
        <strain evidence="10 11">CECT 8693</strain>
    </source>
</reference>
<dbReference type="CDD" id="cd17574">
    <property type="entry name" value="REC_OmpR"/>
    <property type="match status" value="1"/>
</dbReference>
<dbReference type="PANTHER" id="PTHR48111:SF73">
    <property type="entry name" value="ALKALINE PHOSPHATASE SYNTHESIS TRANSCRIPTIONAL REGULATORY PROTEIN PHOP"/>
    <property type="match status" value="1"/>
</dbReference>
<dbReference type="InterPro" id="IPR001867">
    <property type="entry name" value="OmpR/PhoB-type_DNA-bd"/>
</dbReference>
<dbReference type="GO" id="GO:0006355">
    <property type="term" value="P:regulation of DNA-templated transcription"/>
    <property type="evidence" value="ECO:0007669"/>
    <property type="project" value="InterPro"/>
</dbReference>
<dbReference type="EMBL" id="JACJIP010000005">
    <property type="protein sequence ID" value="MBA9084670.1"/>
    <property type="molecule type" value="Genomic_DNA"/>
</dbReference>
<dbReference type="InterPro" id="IPR011006">
    <property type="entry name" value="CheY-like_superfamily"/>
</dbReference>
<evidence type="ECO:0000256" key="7">
    <source>
        <dbReference type="PROSITE-ProRule" id="PRU01091"/>
    </source>
</evidence>
<dbReference type="PANTHER" id="PTHR48111">
    <property type="entry name" value="REGULATOR OF RPOS"/>
    <property type="match status" value="1"/>
</dbReference>
<name>A0A7W3SR14_9BACL</name>
<keyword evidence="2" id="KW-0902">Two-component regulatory system</keyword>
<keyword evidence="5" id="KW-0804">Transcription</keyword>
<dbReference type="Pfam" id="PF00486">
    <property type="entry name" value="Trans_reg_C"/>
    <property type="match status" value="1"/>
</dbReference>
<dbReference type="Proteomes" id="UP000567067">
    <property type="component" value="Unassembled WGS sequence"/>
</dbReference>
<evidence type="ECO:0000313" key="11">
    <source>
        <dbReference type="Proteomes" id="UP000567067"/>
    </source>
</evidence>
<dbReference type="Gene3D" id="6.10.250.690">
    <property type="match status" value="1"/>
</dbReference>
<feature type="domain" description="Response regulatory" evidence="8">
    <location>
        <begin position="3"/>
        <end position="116"/>
    </location>
</feature>
<dbReference type="InterPro" id="IPR039420">
    <property type="entry name" value="WalR-like"/>
</dbReference>
<dbReference type="Pfam" id="PF00072">
    <property type="entry name" value="Response_reg"/>
    <property type="match status" value="1"/>
</dbReference>
<keyword evidence="4 7" id="KW-0238">DNA-binding</keyword>
<evidence type="ECO:0000256" key="6">
    <source>
        <dbReference type="PROSITE-ProRule" id="PRU00169"/>
    </source>
</evidence>
<sequence length="232" mass="26134">MITILIVEDDISLNKGIALTLAQDGIIIEQAYDLTSAETLFFSRSIDLIVLDVNLPDGSGLDFCQKIRAASRVPIIFLTANDMESDIVLGFELGGDDYITKPFSLMVLRSRVMAVLRRSDLGREDKLILGDMTFDFGKMDFRRQGQQIALSKTEQKLLKVLVSNRGQILTRDQLMDQVWIHGAEFVDENALTVTVKRLRAKIEDDPSAPKYIKTVYGLGYVWTEGMLDEKDH</sequence>